<organism evidence="6 7">
    <name type="scientific">Paraglomus brasilianum</name>
    <dbReference type="NCBI Taxonomy" id="144538"/>
    <lineage>
        <taxon>Eukaryota</taxon>
        <taxon>Fungi</taxon>
        <taxon>Fungi incertae sedis</taxon>
        <taxon>Mucoromycota</taxon>
        <taxon>Glomeromycotina</taxon>
        <taxon>Glomeromycetes</taxon>
        <taxon>Paraglomerales</taxon>
        <taxon>Paraglomeraceae</taxon>
        <taxon>Paraglomus</taxon>
    </lineage>
</organism>
<dbReference type="Pfam" id="PF00676">
    <property type="entry name" value="E1_dh"/>
    <property type="match status" value="2"/>
</dbReference>
<feature type="region of interest" description="Disordered" evidence="4">
    <location>
        <begin position="1"/>
        <end position="24"/>
    </location>
</feature>
<evidence type="ECO:0000313" key="7">
    <source>
        <dbReference type="Proteomes" id="UP000789739"/>
    </source>
</evidence>
<evidence type="ECO:0000256" key="2">
    <source>
        <dbReference type="ARBA" id="ARBA00023002"/>
    </source>
</evidence>
<dbReference type="InterPro" id="IPR001017">
    <property type="entry name" value="DH_E1"/>
</dbReference>
<dbReference type="InterPro" id="IPR050642">
    <property type="entry name" value="PDH_E1_Alpha_Subunit"/>
</dbReference>
<dbReference type="EMBL" id="CAJVPI010001255">
    <property type="protein sequence ID" value="CAG8603492.1"/>
    <property type="molecule type" value="Genomic_DNA"/>
</dbReference>
<feature type="domain" description="Dehydrogenase E1 component" evidence="5">
    <location>
        <begin position="140"/>
        <end position="206"/>
    </location>
</feature>
<keyword evidence="3" id="KW-0786">Thiamine pyrophosphate</keyword>
<dbReference type="GO" id="GO:0006086">
    <property type="term" value="P:pyruvate decarboxylation to acetyl-CoA"/>
    <property type="evidence" value="ECO:0007669"/>
    <property type="project" value="TreeGrafter"/>
</dbReference>
<keyword evidence="2" id="KW-0560">Oxidoreductase</keyword>
<dbReference type="InterPro" id="IPR029061">
    <property type="entry name" value="THDP-binding"/>
</dbReference>
<evidence type="ECO:0000313" key="6">
    <source>
        <dbReference type="EMBL" id="CAG8603492.1"/>
    </source>
</evidence>
<accession>A0A9N9CLP4</accession>
<dbReference type="GO" id="GO:0004739">
    <property type="term" value="F:pyruvate dehydrogenase (acetyl-transferring) activity"/>
    <property type="evidence" value="ECO:0007669"/>
    <property type="project" value="TreeGrafter"/>
</dbReference>
<dbReference type="SUPFAM" id="SSF52518">
    <property type="entry name" value="Thiamin diphosphate-binding fold (THDP-binding)"/>
    <property type="match status" value="1"/>
</dbReference>
<feature type="compositionally biased region" description="Polar residues" evidence="4">
    <location>
        <begin position="1"/>
        <end position="12"/>
    </location>
</feature>
<proteinExistence type="predicted"/>
<dbReference type="PANTHER" id="PTHR11516">
    <property type="entry name" value="PYRUVATE DEHYDROGENASE E1 COMPONENT, ALPHA SUBUNIT BACTERIAL AND ORGANELLAR"/>
    <property type="match status" value="1"/>
</dbReference>
<dbReference type="Proteomes" id="UP000789739">
    <property type="component" value="Unassembled WGS sequence"/>
</dbReference>
<comment type="caution">
    <text evidence="6">The sequence shown here is derived from an EMBL/GenBank/DDBJ whole genome shotgun (WGS) entry which is preliminary data.</text>
</comment>
<feature type="domain" description="Dehydrogenase E1 component" evidence="5">
    <location>
        <begin position="86"/>
        <end position="129"/>
    </location>
</feature>
<dbReference type="OrthoDB" id="10256198at2759"/>
<evidence type="ECO:0000256" key="1">
    <source>
        <dbReference type="ARBA" id="ARBA00001964"/>
    </source>
</evidence>
<comment type="cofactor">
    <cofactor evidence="1">
        <name>thiamine diphosphate</name>
        <dbReference type="ChEBI" id="CHEBI:58937"/>
    </cofactor>
</comment>
<evidence type="ECO:0000256" key="3">
    <source>
        <dbReference type="ARBA" id="ARBA00023052"/>
    </source>
</evidence>
<sequence length="206" mass="23268">MPLTSSESTTITLPEDSITPHNIESPSRRLKCRWQRRRQSIYISNEENGNHCGRPVHIRGKQFRLALEAAIAPDDHERLRFYLVAKGGFMHIFAKNFCGGNGIVGAQVPVGAGIAFTQKYLNGNLCIIIIWRCICMREQPYGMDTSASRSSANAKYHTRCEYILGLQINDMDVFAVRQACKFAKDWVTSEKGPLILEIVTYRYGGH</sequence>
<evidence type="ECO:0000259" key="5">
    <source>
        <dbReference type="Pfam" id="PF00676"/>
    </source>
</evidence>
<dbReference type="AlphaFoldDB" id="A0A9N9CLP4"/>
<dbReference type="PANTHER" id="PTHR11516:SF60">
    <property type="entry name" value="PYRUVATE DEHYDROGENASE E1 COMPONENT SUBUNIT ALPHA"/>
    <property type="match status" value="1"/>
</dbReference>
<keyword evidence="7" id="KW-1185">Reference proteome</keyword>
<reference evidence="6" key="1">
    <citation type="submission" date="2021-06" db="EMBL/GenBank/DDBJ databases">
        <authorList>
            <person name="Kallberg Y."/>
            <person name="Tangrot J."/>
            <person name="Rosling A."/>
        </authorList>
    </citation>
    <scope>NUCLEOTIDE SEQUENCE</scope>
    <source>
        <strain evidence="6">BR232B</strain>
    </source>
</reference>
<evidence type="ECO:0000256" key="4">
    <source>
        <dbReference type="SAM" id="MobiDB-lite"/>
    </source>
</evidence>
<dbReference type="Gene3D" id="3.40.50.970">
    <property type="match status" value="2"/>
</dbReference>
<protein>
    <submittedName>
        <fullName evidence="6">2505_t:CDS:1</fullName>
    </submittedName>
</protein>
<gene>
    <name evidence="6" type="ORF">PBRASI_LOCUS7773</name>
</gene>
<name>A0A9N9CLP4_9GLOM</name>